<accession>A0A409VHX0</accession>
<dbReference type="Pfam" id="PF00487">
    <property type="entry name" value="FA_desaturase"/>
    <property type="match status" value="1"/>
</dbReference>
<protein>
    <recommendedName>
        <fullName evidence="2">Fatty acid desaturase domain-containing protein</fullName>
    </recommendedName>
</protein>
<keyword evidence="1" id="KW-0812">Transmembrane</keyword>
<dbReference type="EMBL" id="NHYE01005644">
    <property type="protein sequence ID" value="PPQ65853.1"/>
    <property type="molecule type" value="Genomic_DNA"/>
</dbReference>
<sequence>MARKDDDQKVTVVEQGVYPVPDIPIKDLLDSIPPHCFKRSALRSSVYIFWDCFLIYCFYKAATYVDAKIDPAVISLPSPYLYTALSFSVWALYGFWAGLFATGLWVIGHECGHQAFSESKTINNTVGWIVHSALGVPYHSWRITHAKHHASTAHMTQDQVFVPSTRSQLGLPPFDPTREDLLGSRVTEEVQKELWEALGDSPIGAVLGPASYLLGGWLAYITLNSSGQRRYPKGTNHFTPSAVMFAPHHYGQIIMSVVGVLLWLTAIGVGIYYKGFLEVFRTYLVPYLWVNHWLVLITFLQHTDPLLPHYRAPEFTFARGALSTLDRSLLGDLGSFMGWIGAHATHGISETHILHHVSSKIPHYNAWEASDALKKRVRGTGIPMEGAPGGWSEMIRVFRECKFVEDEGDVIFYKNARGLAKMRPALPDSSASDSGIEVDTKA</sequence>
<dbReference type="PANTHER" id="PTHR32100">
    <property type="entry name" value="OMEGA-6 FATTY ACID DESATURASE, CHLOROPLASTIC"/>
    <property type="match status" value="1"/>
</dbReference>
<proteinExistence type="predicted"/>
<feature type="transmembrane region" description="Helical" evidence="1">
    <location>
        <begin position="253"/>
        <end position="273"/>
    </location>
</feature>
<organism evidence="3 4">
    <name type="scientific">Gymnopilus dilepis</name>
    <dbReference type="NCBI Taxonomy" id="231916"/>
    <lineage>
        <taxon>Eukaryota</taxon>
        <taxon>Fungi</taxon>
        <taxon>Dikarya</taxon>
        <taxon>Basidiomycota</taxon>
        <taxon>Agaricomycotina</taxon>
        <taxon>Agaricomycetes</taxon>
        <taxon>Agaricomycetidae</taxon>
        <taxon>Agaricales</taxon>
        <taxon>Agaricineae</taxon>
        <taxon>Hymenogastraceae</taxon>
        <taxon>Gymnopilus</taxon>
    </lineage>
</organism>
<evidence type="ECO:0000259" key="2">
    <source>
        <dbReference type="Pfam" id="PF00487"/>
    </source>
</evidence>
<dbReference type="GO" id="GO:0006629">
    <property type="term" value="P:lipid metabolic process"/>
    <property type="evidence" value="ECO:0007669"/>
    <property type="project" value="InterPro"/>
</dbReference>
<feature type="transmembrane region" description="Helical" evidence="1">
    <location>
        <begin position="47"/>
        <end position="65"/>
    </location>
</feature>
<feature type="transmembrane region" description="Helical" evidence="1">
    <location>
        <begin position="279"/>
        <end position="300"/>
    </location>
</feature>
<evidence type="ECO:0000313" key="4">
    <source>
        <dbReference type="Proteomes" id="UP000284706"/>
    </source>
</evidence>
<keyword evidence="1" id="KW-0472">Membrane</keyword>
<dbReference type="GO" id="GO:0016491">
    <property type="term" value="F:oxidoreductase activity"/>
    <property type="evidence" value="ECO:0007669"/>
    <property type="project" value="InterPro"/>
</dbReference>
<dbReference type="CDD" id="cd03507">
    <property type="entry name" value="Delta12-FADS-like"/>
    <property type="match status" value="1"/>
</dbReference>
<keyword evidence="1" id="KW-1133">Transmembrane helix</keyword>
<gene>
    <name evidence="3" type="ORF">CVT26_000787</name>
</gene>
<feature type="domain" description="Fatty acid desaturase" evidence="2">
    <location>
        <begin position="89"/>
        <end position="384"/>
    </location>
</feature>
<feature type="transmembrane region" description="Helical" evidence="1">
    <location>
        <begin position="85"/>
        <end position="107"/>
    </location>
</feature>
<comment type="caution">
    <text evidence="3">The sequence shown here is derived from an EMBL/GenBank/DDBJ whole genome shotgun (WGS) entry which is preliminary data.</text>
</comment>
<dbReference type="InParanoid" id="A0A409VHX0"/>
<dbReference type="Proteomes" id="UP000284706">
    <property type="component" value="Unassembled WGS sequence"/>
</dbReference>
<evidence type="ECO:0000256" key="1">
    <source>
        <dbReference type="SAM" id="Phobius"/>
    </source>
</evidence>
<reference evidence="3 4" key="1">
    <citation type="journal article" date="2018" name="Evol. Lett.">
        <title>Horizontal gene cluster transfer increased hallucinogenic mushroom diversity.</title>
        <authorList>
            <person name="Reynolds H.T."/>
            <person name="Vijayakumar V."/>
            <person name="Gluck-Thaler E."/>
            <person name="Korotkin H.B."/>
            <person name="Matheny P.B."/>
            <person name="Slot J.C."/>
        </authorList>
    </citation>
    <scope>NUCLEOTIDE SEQUENCE [LARGE SCALE GENOMIC DNA]</scope>
    <source>
        <strain evidence="3 4">SRW20</strain>
    </source>
</reference>
<dbReference type="STRING" id="231916.A0A409VHX0"/>
<dbReference type="AlphaFoldDB" id="A0A409VHX0"/>
<dbReference type="InterPro" id="IPR012171">
    <property type="entry name" value="Fatty_acid_desaturase"/>
</dbReference>
<dbReference type="InterPro" id="IPR005804">
    <property type="entry name" value="FA_desaturase_dom"/>
</dbReference>
<dbReference type="OrthoDB" id="1461976at2759"/>
<evidence type="ECO:0000313" key="3">
    <source>
        <dbReference type="EMBL" id="PPQ65853.1"/>
    </source>
</evidence>
<keyword evidence="4" id="KW-1185">Reference proteome</keyword>
<name>A0A409VHX0_9AGAR</name>